<organism evidence="4 5">
    <name type="scientific">Nocardioides bruguierae</name>
    <dbReference type="NCBI Taxonomy" id="2945102"/>
    <lineage>
        <taxon>Bacteria</taxon>
        <taxon>Bacillati</taxon>
        <taxon>Actinomycetota</taxon>
        <taxon>Actinomycetes</taxon>
        <taxon>Propionibacteriales</taxon>
        <taxon>Nocardioidaceae</taxon>
        <taxon>Nocardioides</taxon>
    </lineage>
</organism>
<reference evidence="4" key="1">
    <citation type="submission" date="2022-05" db="EMBL/GenBank/DDBJ databases">
        <authorList>
            <person name="Tuo L."/>
        </authorList>
    </citation>
    <scope>NUCLEOTIDE SEQUENCE</scope>
    <source>
        <strain evidence="4">BSK12Z-4</strain>
    </source>
</reference>
<gene>
    <name evidence="4" type="ORF">M8330_09850</name>
</gene>
<dbReference type="InterPro" id="IPR025510">
    <property type="entry name" value="DUF4397"/>
</dbReference>
<accession>A0A9X2D762</accession>
<name>A0A9X2D762_9ACTN</name>
<feature type="region of interest" description="Disordered" evidence="1">
    <location>
        <begin position="1"/>
        <end position="58"/>
    </location>
</feature>
<evidence type="ECO:0000313" key="4">
    <source>
        <dbReference type="EMBL" id="MCM0620595.1"/>
    </source>
</evidence>
<evidence type="ECO:0000256" key="2">
    <source>
        <dbReference type="SAM" id="Phobius"/>
    </source>
</evidence>
<comment type="caution">
    <text evidence="4">The sequence shown here is derived from an EMBL/GenBank/DDBJ whole genome shotgun (WGS) entry which is preliminary data.</text>
</comment>
<keyword evidence="2" id="KW-0812">Transmembrane</keyword>
<dbReference type="EMBL" id="JAMOIL010000011">
    <property type="protein sequence ID" value="MCM0620595.1"/>
    <property type="molecule type" value="Genomic_DNA"/>
</dbReference>
<dbReference type="Proteomes" id="UP001139485">
    <property type="component" value="Unassembled WGS sequence"/>
</dbReference>
<feature type="domain" description="DUF4397" evidence="3">
    <location>
        <begin position="213"/>
        <end position="287"/>
    </location>
</feature>
<evidence type="ECO:0000256" key="1">
    <source>
        <dbReference type="SAM" id="MobiDB-lite"/>
    </source>
</evidence>
<evidence type="ECO:0000313" key="5">
    <source>
        <dbReference type="Proteomes" id="UP001139485"/>
    </source>
</evidence>
<dbReference type="Pfam" id="PF14344">
    <property type="entry name" value="DUF4397"/>
    <property type="match status" value="2"/>
</dbReference>
<feature type="transmembrane region" description="Helical" evidence="2">
    <location>
        <begin position="65"/>
        <end position="87"/>
    </location>
</feature>
<evidence type="ECO:0000259" key="3">
    <source>
        <dbReference type="Pfam" id="PF14344"/>
    </source>
</evidence>
<keyword evidence="2" id="KW-1133">Transmembrane helix</keyword>
<sequence length="355" mass="35525">MTDPVTDPVTGPVTDPVIRTTRPLPGGIPVHRFSTSLHQPHHEPHRTPRGVPAAGRSSSRRARNLLVTALAVVLVALAPGLAAPAAAADRTGWVRAGHLAPGTPDADITLTPLSGGKPVVLRDVSYRDVTDYVQVPTGTYSVAFRATGSGEDSQPMIRSSIRVGAQSATTVVATGAQGDASVQVVYDDLTPPSSGNAKVRLVSGATVPVTAQVVDGPLLARSVNTGGATGYAEVPAQAWTIDLSARSGDATASGRVTVRAGGVYTLFALDDGDGGLELMAVRDSQGTSTMPTGGVDTGGGGLAADTSANASTTGTSTAAVAGTAALAALVALVAASLTPALARGRRAPDPGGARR</sequence>
<dbReference type="RefSeq" id="WP_250827187.1">
    <property type="nucleotide sequence ID" value="NZ_JAMOIL010000011.1"/>
</dbReference>
<keyword evidence="5" id="KW-1185">Reference proteome</keyword>
<protein>
    <submittedName>
        <fullName evidence="4">DUF4397 domain-containing protein</fullName>
    </submittedName>
</protein>
<keyword evidence="2" id="KW-0472">Membrane</keyword>
<proteinExistence type="predicted"/>
<dbReference type="AlphaFoldDB" id="A0A9X2D762"/>
<feature type="domain" description="DUF4397" evidence="3">
    <location>
        <begin position="93"/>
        <end position="205"/>
    </location>
</feature>